<sequence length="122" mass="13741">MGFSPPTPPFHQPNPTQTSQSANPIISAVFRRHRFVGTRRRVTAQVRLSDLSDWWAEAHPTTCPTTHFSASFPRRRESGPVRTETYIFVIPPFLPIQPNQPHHSAIPAHNPLFRVITAQAGI</sequence>
<feature type="compositionally biased region" description="Pro residues" evidence="1">
    <location>
        <begin position="1"/>
        <end position="12"/>
    </location>
</feature>
<comment type="caution">
    <text evidence="2">The sequence shown here is derived from an EMBL/GenBank/DDBJ whole genome shotgun (WGS) entry which is preliminary data.</text>
</comment>
<gene>
    <name evidence="2" type="ORF">NEILACOT_04334</name>
</gene>
<reference evidence="2 3" key="1">
    <citation type="submission" date="2009-10" db="EMBL/GenBank/DDBJ databases">
        <authorList>
            <person name="Weinstock G."/>
            <person name="Sodergren E."/>
            <person name="Clifton S."/>
            <person name="Fulton L."/>
            <person name="Fulton B."/>
            <person name="Courtney L."/>
            <person name="Fronick C."/>
            <person name="Harrison M."/>
            <person name="Strong C."/>
            <person name="Farmer C."/>
            <person name="Delahaunty K."/>
            <person name="Markovic C."/>
            <person name="Hall O."/>
            <person name="Minx P."/>
            <person name="Tomlinson C."/>
            <person name="Mitreva M."/>
            <person name="Nelson J."/>
            <person name="Hou S."/>
            <person name="Wollam A."/>
            <person name="Pepin K.H."/>
            <person name="Johnson M."/>
            <person name="Bhonagiri V."/>
            <person name="Nash W.E."/>
            <person name="Warren W."/>
            <person name="Chinwalla A."/>
            <person name="Mardis E.R."/>
            <person name="Wilson R.K."/>
        </authorList>
    </citation>
    <scope>NUCLEOTIDE SEQUENCE [LARGE SCALE GENOMIC DNA]</scope>
    <source>
        <strain evidence="2 3">ATCC 23970</strain>
    </source>
</reference>
<organism evidence="2 3">
    <name type="scientific">Neisseria lactamica ATCC 23970</name>
    <dbReference type="NCBI Taxonomy" id="546265"/>
    <lineage>
        <taxon>Bacteria</taxon>
        <taxon>Pseudomonadati</taxon>
        <taxon>Pseudomonadota</taxon>
        <taxon>Betaproteobacteria</taxon>
        <taxon>Neisseriales</taxon>
        <taxon>Neisseriaceae</taxon>
        <taxon>Neisseria</taxon>
    </lineage>
</organism>
<evidence type="ECO:0000313" key="2">
    <source>
        <dbReference type="EMBL" id="EEZ75635.1"/>
    </source>
</evidence>
<dbReference type="EMBL" id="ACEQ02000014">
    <property type="protein sequence ID" value="EEZ75635.1"/>
    <property type="molecule type" value="Genomic_DNA"/>
</dbReference>
<evidence type="ECO:0000313" key="3">
    <source>
        <dbReference type="Proteomes" id="UP000003843"/>
    </source>
</evidence>
<proteinExistence type="predicted"/>
<dbReference type="Proteomes" id="UP000003843">
    <property type="component" value="Unassembled WGS sequence"/>
</dbReference>
<evidence type="ECO:0000256" key="1">
    <source>
        <dbReference type="SAM" id="MobiDB-lite"/>
    </source>
</evidence>
<protein>
    <submittedName>
        <fullName evidence="2">Uncharacterized protein</fullName>
    </submittedName>
</protein>
<dbReference type="AlphaFoldDB" id="D0W9X1"/>
<accession>D0W9X1</accession>
<feature type="region of interest" description="Disordered" evidence="1">
    <location>
        <begin position="1"/>
        <end position="23"/>
    </location>
</feature>
<name>D0W9X1_NEILA</name>